<evidence type="ECO:0000313" key="1">
    <source>
        <dbReference type="EMBL" id="MCZ3782205.1"/>
    </source>
</evidence>
<dbReference type="EMBL" id="JAKHMS010000030">
    <property type="protein sequence ID" value="MCZ3782205.1"/>
    <property type="molecule type" value="Genomic_DNA"/>
</dbReference>
<gene>
    <name evidence="1" type="ORF">L2504_08695</name>
</gene>
<keyword evidence="2" id="KW-1185">Reference proteome</keyword>
<dbReference type="Proteomes" id="UP001527392">
    <property type="component" value="Unassembled WGS sequence"/>
</dbReference>
<accession>A0ABT4K9D1</accession>
<evidence type="ECO:0000313" key="2">
    <source>
        <dbReference type="Proteomes" id="UP001527392"/>
    </source>
</evidence>
<protein>
    <recommendedName>
        <fullName evidence="3">Transposase</fullName>
    </recommendedName>
</protein>
<comment type="caution">
    <text evidence="1">The sequence shown here is derived from an EMBL/GenBank/DDBJ whole genome shotgun (WGS) entry which is preliminary data.</text>
</comment>
<evidence type="ECO:0008006" key="3">
    <source>
        <dbReference type="Google" id="ProtNLM"/>
    </source>
</evidence>
<name>A0ABT4K9D1_9LACO</name>
<organism evidence="1 2">
    <name type="scientific">Limosilactobacillus vaginalis</name>
    <dbReference type="NCBI Taxonomy" id="1633"/>
    <lineage>
        <taxon>Bacteria</taxon>
        <taxon>Bacillati</taxon>
        <taxon>Bacillota</taxon>
        <taxon>Bacilli</taxon>
        <taxon>Lactobacillales</taxon>
        <taxon>Lactobacillaceae</taxon>
        <taxon>Limosilactobacillus</taxon>
    </lineage>
</organism>
<sequence>MNKKHRWAVIKQQKKKINRKNMYYSGVLRKPRWRQILKAEGLKDNPFAEYYHQVNLNANMLRLARSFKRIGLNKVNLKGGD</sequence>
<proteinExistence type="predicted"/>
<reference evidence="1 2" key="1">
    <citation type="submission" date="2022-01" db="EMBL/GenBank/DDBJ databases">
        <title>VMRC isolate genome collection.</title>
        <authorList>
            <person name="France M."/>
            <person name="Rutt L."/>
            <person name="Humphrys M."/>
            <person name="Ravel J."/>
        </authorList>
    </citation>
    <scope>NUCLEOTIDE SEQUENCE [LARGE SCALE GENOMIC DNA]</scope>
    <source>
        <strain evidence="1 2">C0030B4</strain>
    </source>
</reference>
<dbReference type="RefSeq" id="WP_269257445.1">
    <property type="nucleotide sequence ID" value="NZ_JAKHMK010000029.1"/>
</dbReference>